<feature type="transmembrane region" description="Helical" evidence="7">
    <location>
        <begin position="291"/>
        <end position="312"/>
    </location>
</feature>
<proteinExistence type="predicted"/>
<feature type="transmembrane region" description="Helical" evidence="7">
    <location>
        <begin position="78"/>
        <end position="100"/>
    </location>
</feature>
<dbReference type="PROSITE" id="PS00872">
    <property type="entry name" value="NA_GALACTOSIDE_SYMP"/>
    <property type="match status" value="1"/>
</dbReference>
<dbReference type="PANTHER" id="PTHR11328">
    <property type="entry name" value="MAJOR FACILITATOR SUPERFAMILY DOMAIN-CONTAINING PROTEIN"/>
    <property type="match status" value="1"/>
</dbReference>
<dbReference type="GO" id="GO:0008643">
    <property type="term" value="P:carbohydrate transport"/>
    <property type="evidence" value="ECO:0007669"/>
    <property type="project" value="InterPro"/>
</dbReference>
<dbReference type="RefSeq" id="WP_187301746.1">
    <property type="nucleotide sequence ID" value="NZ_JACRYT010000001.1"/>
</dbReference>
<dbReference type="GO" id="GO:0005886">
    <property type="term" value="C:plasma membrane"/>
    <property type="evidence" value="ECO:0007669"/>
    <property type="project" value="UniProtKB-SubCell"/>
</dbReference>
<feature type="transmembrane region" description="Helical" evidence="7">
    <location>
        <begin position="344"/>
        <end position="363"/>
    </location>
</feature>
<sequence length="484" mass="53709">MKLKRKTKISYGLAGVGDSAFYNLAGTFFIFFLSTIVGLDPGVAGTIAAVGAIWETLCGAVVGYLSDHTRTRFGRRKPYLLIAAFPLALFTSLVFTAIDAGAGFRAFYYTVMVILFWTSFSVFFVPYLAWGAELTQDYDERTVLRGYTFLFNNLGMAIGMILPNILVDLLMQWGKSESGSWQMMAIFCGLCSGLTIFAGALGIRDPKELEPEGEELGKKKDKSAKRRTDSLKKIWNVVADMVKNYVQILRLRAIRFILGASIFYLIGYAIFCSDRMYFFTYNMRLSPGAITVVMAIMTFASSVFVPVIPALGRRFDKRTLFIAGMAFSVAVMGLYGFIGVSSLAAAGIYAIAYCMGSICYWQLIPAMIYDVCEVDQLVNRKERAGLVISLQSLSESLANAVGLQLLGLILKFAGFNGTASVQAQSTLLWTHLCFTLIPVLFMILSIVMMARYPVTKEMYNRVLSALEQRKRGEEIDMEPFKGLK</sequence>
<dbReference type="Gene3D" id="1.20.1250.20">
    <property type="entry name" value="MFS general substrate transporter like domains"/>
    <property type="match status" value="1"/>
</dbReference>
<evidence type="ECO:0000256" key="5">
    <source>
        <dbReference type="ARBA" id="ARBA00022989"/>
    </source>
</evidence>
<keyword evidence="5 7" id="KW-1133">Transmembrane helix</keyword>
<gene>
    <name evidence="8" type="ORF">H9L42_01890</name>
</gene>
<evidence type="ECO:0000313" key="8">
    <source>
        <dbReference type="EMBL" id="MBC6678579.1"/>
    </source>
</evidence>
<dbReference type="EMBL" id="JACRYT010000001">
    <property type="protein sequence ID" value="MBC6678579.1"/>
    <property type="molecule type" value="Genomic_DNA"/>
</dbReference>
<feature type="transmembrane region" description="Helical" evidence="7">
    <location>
        <begin position="150"/>
        <end position="171"/>
    </location>
</feature>
<keyword evidence="3" id="KW-1003">Cell membrane</keyword>
<evidence type="ECO:0000256" key="3">
    <source>
        <dbReference type="ARBA" id="ARBA00022475"/>
    </source>
</evidence>
<dbReference type="InterPro" id="IPR039672">
    <property type="entry name" value="MFS_2"/>
</dbReference>
<evidence type="ECO:0000256" key="2">
    <source>
        <dbReference type="ARBA" id="ARBA00022448"/>
    </source>
</evidence>
<evidence type="ECO:0000256" key="1">
    <source>
        <dbReference type="ARBA" id="ARBA00004651"/>
    </source>
</evidence>
<evidence type="ECO:0000256" key="7">
    <source>
        <dbReference type="SAM" id="Phobius"/>
    </source>
</evidence>
<dbReference type="SUPFAM" id="SSF103473">
    <property type="entry name" value="MFS general substrate transporter"/>
    <property type="match status" value="1"/>
</dbReference>
<comment type="caution">
    <text evidence="8">The sequence shown here is derived from an EMBL/GenBank/DDBJ whole genome shotgun (WGS) entry which is preliminary data.</text>
</comment>
<keyword evidence="4 7" id="KW-0812">Transmembrane</keyword>
<organism evidence="8 9">
    <name type="scientific">Zhenpiania hominis</name>
    <dbReference type="NCBI Taxonomy" id="2763644"/>
    <lineage>
        <taxon>Bacteria</taxon>
        <taxon>Bacillati</taxon>
        <taxon>Bacillota</taxon>
        <taxon>Clostridia</taxon>
        <taxon>Peptostreptococcales</taxon>
        <taxon>Anaerovoracaceae</taxon>
        <taxon>Zhenpiania</taxon>
    </lineage>
</organism>
<accession>A0A923NHM2</accession>
<comment type="subcellular location">
    <subcellularLocation>
        <location evidence="1">Cell membrane</location>
        <topology evidence="1">Multi-pass membrane protein</topology>
    </subcellularLocation>
</comment>
<evidence type="ECO:0000313" key="9">
    <source>
        <dbReference type="Proteomes" id="UP000602647"/>
    </source>
</evidence>
<dbReference type="InterPro" id="IPR018043">
    <property type="entry name" value="Na/Gal_symport_CS"/>
</dbReference>
<dbReference type="Proteomes" id="UP000602647">
    <property type="component" value="Unassembled WGS sequence"/>
</dbReference>
<keyword evidence="9" id="KW-1185">Reference proteome</keyword>
<dbReference type="AlphaFoldDB" id="A0A923NHM2"/>
<evidence type="ECO:0000256" key="4">
    <source>
        <dbReference type="ARBA" id="ARBA00022692"/>
    </source>
</evidence>
<feature type="transmembrane region" description="Helical" evidence="7">
    <location>
        <begin position="429"/>
        <end position="450"/>
    </location>
</feature>
<keyword evidence="6 7" id="KW-0472">Membrane</keyword>
<feature type="transmembrane region" description="Helical" evidence="7">
    <location>
        <begin position="253"/>
        <end position="271"/>
    </location>
</feature>
<feature type="transmembrane region" description="Helical" evidence="7">
    <location>
        <begin position="106"/>
        <end position="129"/>
    </location>
</feature>
<feature type="transmembrane region" description="Helical" evidence="7">
    <location>
        <begin position="20"/>
        <end position="39"/>
    </location>
</feature>
<reference evidence="8" key="1">
    <citation type="submission" date="2020-08" db="EMBL/GenBank/DDBJ databases">
        <title>Genome public.</title>
        <authorList>
            <person name="Liu C."/>
            <person name="Sun Q."/>
        </authorList>
    </citation>
    <scope>NUCLEOTIDE SEQUENCE</scope>
    <source>
        <strain evidence="8">BX12</strain>
    </source>
</reference>
<name>A0A923NHM2_9FIRM</name>
<dbReference type="Pfam" id="PF13347">
    <property type="entry name" value="MFS_2"/>
    <property type="match status" value="1"/>
</dbReference>
<feature type="transmembrane region" description="Helical" evidence="7">
    <location>
        <begin position="45"/>
        <end position="66"/>
    </location>
</feature>
<protein>
    <submittedName>
        <fullName evidence="8">MFS transporter</fullName>
    </submittedName>
</protein>
<dbReference type="PANTHER" id="PTHR11328:SF24">
    <property type="entry name" value="MAJOR FACILITATOR SUPERFAMILY (MFS) PROFILE DOMAIN-CONTAINING PROTEIN"/>
    <property type="match status" value="1"/>
</dbReference>
<keyword evidence="2" id="KW-0813">Transport</keyword>
<evidence type="ECO:0000256" key="6">
    <source>
        <dbReference type="ARBA" id="ARBA00023136"/>
    </source>
</evidence>
<dbReference type="InterPro" id="IPR036259">
    <property type="entry name" value="MFS_trans_sf"/>
</dbReference>
<feature type="transmembrane region" description="Helical" evidence="7">
    <location>
        <begin position="384"/>
        <end position="409"/>
    </location>
</feature>
<dbReference type="GO" id="GO:0015293">
    <property type="term" value="F:symporter activity"/>
    <property type="evidence" value="ECO:0007669"/>
    <property type="project" value="InterPro"/>
</dbReference>
<feature type="transmembrane region" description="Helical" evidence="7">
    <location>
        <begin position="319"/>
        <end position="338"/>
    </location>
</feature>
<dbReference type="GO" id="GO:0006814">
    <property type="term" value="P:sodium ion transport"/>
    <property type="evidence" value="ECO:0007669"/>
    <property type="project" value="InterPro"/>
</dbReference>
<feature type="transmembrane region" description="Helical" evidence="7">
    <location>
        <begin position="183"/>
        <end position="203"/>
    </location>
</feature>